<dbReference type="SUPFAM" id="SSF48557">
    <property type="entry name" value="L-aspartase-like"/>
    <property type="match status" value="1"/>
</dbReference>
<comment type="catalytic activity">
    <reaction evidence="3">
        <text>(S)-malate = fumarate + H2O</text>
        <dbReference type="Rhea" id="RHEA:12460"/>
        <dbReference type="ChEBI" id="CHEBI:15377"/>
        <dbReference type="ChEBI" id="CHEBI:15589"/>
        <dbReference type="ChEBI" id="CHEBI:29806"/>
        <dbReference type="EC" id="4.2.1.2"/>
    </reaction>
</comment>
<dbReference type="GO" id="GO:0006106">
    <property type="term" value="P:fumarate metabolic process"/>
    <property type="evidence" value="ECO:0007669"/>
    <property type="project" value="InterPro"/>
</dbReference>
<dbReference type="NCBIfam" id="NF008909">
    <property type="entry name" value="PRK12273.1"/>
    <property type="match status" value="1"/>
</dbReference>
<feature type="binding site" evidence="3">
    <location>
        <position position="318"/>
    </location>
    <ligand>
        <name>substrate</name>
    </ligand>
</feature>
<dbReference type="PRINTS" id="PR00149">
    <property type="entry name" value="FUMRATELYASE"/>
</dbReference>
<dbReference type="InterPro" id="IPR024083">
    <property type="entry name" value="Fumarase/histidase_N"/>
</dbReference>
<keyword evidence="7" id="KW-1185">Reference proteome</keyword>
<evidence type="ECO:0000256" key="2">
    <source>
        <dbReference type="ARBA" id="ARBA00023239"/>
    </source>
</evidence>
<dbReference type="GO" id="GO:0004333">
    <property type="term" value="F:fumarate hydratase activity"/>
    <property type="evidence" value="ECO:0007669"/>
    <property type="project" value="UniProtKB-UniRule"/>
</dbReference>
<dbReference type="GO" id="GO:0005737">
    <property type="term" value="C:cytoplasm"/>
    <property type="evidence" value="ECO:0007669"/>
    <property type="project" value="UniProtKB-SubCell"/>
</dbReference>
<dbReference type="PROSITE" id="PS00163">
    <property type="entry name" value="FUMARATE_LYASES"/>
    <property type="match status" value="1"/>
</dbReference>
<feature type="binding site" evidence="3">
    <location>
        <begin position="138"/>
        <end position="140"/>
    </location>
    <ligand>
        <name>substrate</name>
    </ligand>
</feature>
<feature type="binding site" evidence="3">
    <location>
        <position position="186"/>
    </location>
    <ligand>
        <name>substrate</name>
    </ligand>
</feature>
<dbReference type="Proteomes" id="UP000019678">
    <property type="component" value="Unassembled WGS sequence"/>
</dbReference>
<evidence type="ECO:0000313" key="7">
    <source>
        <dbReference type="Proteomes" id="UP000019678"/>
    </source>
</evidence>
<dbReference type="GO" id="GO:0006108">
    <property type="term" value="P:malate metabolic process"/>
    <property type="evidence" value="ECO:0007669"/>
    <property type="project" value="TreeGrafter"/>
</dbReference>
<dbReference type="eggNOG" id="COG0114">
    <property type="taxonomic scope" value="Bacteria"/>
</dbReference>
<dbReference type="FunFam" id="1.10.275.10:FF:000001">
    <property type="entry name" value="Fumarate hydratase, mitochondrial"/>
    <property type="match status" value="1"/>
</dbReference>
<dbReference type="PANTHER" id="PTHR11444:SF1">
    <property type="entry name" value="FUMARATE HYDRATASE, MITOCHONDRIAL"/>
    <property type="match status" value="1"/>
</dbReference>
<sequence>MKTRTETDSFGPIEVDDGKYWGAQTQRSLENFPIGREHFPRELIAALGLVKKAAAMVNHDLELLPADKLALIVRAADEVIAGKLDEHFPLVVWQTGSGTQTNMNVNEVIANRAIELAGGTRGSKKPVHPNDDVNRSQSSNDVFPTAMHVAAALQIKDRLLPAAQTLRATLAAKSDAFQDIVKIGRTHLQDATPLTLAQEISGWVAQIDASVMGVERALPGLFELALGGTAVGTGLNAHPEYAVRSAARIAALSGQPFITAPNKFQALASHDGLLLVHGALRALAASLMKIANDVRWLASGPRCGLGEITLPENEPGSSIMPGKVNPTQCEAMIMVCCQVLGNDVAVGIGGASGNLELNVLKPLIIHNTLQSIRLLADAMASFEERCARGIEPNRARIARLVQESLMLVTALTPRTGYDAAAKVARKAHAEGTTLREAAVSLGLLTGEEFDALVRPEDMIHPGD</sequence>
<evidence type="ECO:0000259" key="4">
    <source>
        <dbReference type="Pfam" id="PF00206"/>
    </source>
</evidence>
<evidence type="ECO:0000259" key="5">
    <source>
        <dbReference type="Pfam" id="PF10415"/>
    </source>
</evidence>
<dbReference type="InterPro" id="IPR022761">
    <property type="entry name" value="Fumarate_lyase_N"/>
</dbReference>
<protein>
    <recommendedName>
        <fullName evidence="3">Fumarate hydratase class II</fullName>
        <shortName evidence="3">Fumarase C</shortName>
        <ecNumber evidence="3">4.2.1.2</ecNumber>
    </recommendedName>
    <alternativeName>
        <fullName evidence="3">Aerobic fumarase</fullName>
    </alternativeName>
    <alternativeName>
        <fullName evidence="3">Iron-independent fumarase</fullName>
    </alternativeName>
</protein>
<organism evidence="6 7">
    <name type="scientific">Chondromyces apiculatus DSM 436</name>
    <dbReference type="NCBI Taxonomy" id="1192034"/>
    <lineage>
        <taxon>Bacteria</taxon>
        <taxon>Pseudomonadati</taxon>
        <taxon>Myxococcota</taxon>
        <taxon>Polyangia</taxon>
        <taxon>Polyangiales</taxon>
        <taxon>Polyangiaceae</taxon>
        <taxon>Chondromyces</taxon>
    </lineage>
</organism>
<dbReference type="InterPro" id="IPR005677">
    <property type="entry name" value="Fum_hydII"/>
</dbReference>
<feature type="binding site" evidence="3">
    <location>
        <begin position="323"/>
        <end position="325"/>
    </location>
    <ligand>
        <name>substrate</name>
    </ligand>
</feature>
<gene>
    <name evidence="3" type="primary">fumC</name>
    <name evidence="6" type="ORF">CAP_2398</name>
</gene>
<comment type="miscellaneous">
    <text evidence="3">There are 2 substrate-binding sites: the catalytic A site, and the non-catalytic B site that may play a role in the transfer of substrate or product between the active site and the solvent. Alternatively, the B site may bind allosteric effectors.</text>
</comment>
<dbReference type="Gene3D" id="1.20.200.10">
    <property type="entry name" value="Fumarase/aspartase (Central domain)"/>
    <property type="match status" value="1"/>
</dbReference>
<feature type="domain" description="Fumarase C C-terminal" evidence="5">
    <location>
        <begin position="407"/>
        <end position="460"/>
    </location>
</feature>
<dbReference type="Gene3D" id="1.10.275.10">
    <property type="entry name" value="Fumarase/aspartase (N-terminal domain)"/>
    <property type="match status" value="1"/>
</dbReference>
<dbReference type="FunFam" id="1.10.40.30:FF:000002">
    <property type="entry name" value="Fumarate hydratase class II"/>
    <property type="match status" value="1"/>
</dbReference>
<dbReference type="GO" id="GO:0006099">
    <property type="term" value="P:tricarboxylic acid cycle"/>
    <property type="evidence" value="ECO:0007669"/>
    <property type="project" value="UniProtKB-UniRule"/>
</dbReference>
<proteinExistence type="inferred from homology"/>
<evidence type="ECO:0000256" key="3">
    <source>
        <dbReference type="HAMAP-Rule" id="MF_00743"/>
    </source>
</evidence>
<feature type="binding site" description="in site B" evidence="3">
    <location>
        <begin position="128"/>
        <end position="131"/>
    </location>
    <ligand>
        <name>substrate</name>
    </ligand>
</feature>
<accession>A0A017T9M2</accession>
<feature type="binding site" evidence="3">
    <location>
        <begin position="97"/>
        <end position="99"/>
    </location>
    <ligand>
        <name>substrate</name>
    </ligand>
</feature>
<keyword evidence="3" id="KW-0963">Cytoplasm</keyword>
<feature type="site" description="Important for catalytic activity" evidence="3">
    <location>
        <position position="330"/>
    </location>
</feature>
<dbReference type="Gene3D" id="1.10.40.30">
    <property type="entry name" value="Fumarase/aspartase (C-terminal domain)"/>
    <property type="match status" value="1"/>
</dbReference>
<dbReference type="EMBL" id="ASRX01000019">
    <property type="protein sequence ID" value="EYF05939.1"/>
    <property type="molecule type" value="Genomic_DNA"/>
</dbReference>
<comment type="similarity">
    <text evidence="1 3">Belongs to the class-II fumarase/aspartase family. Fumarase subfamily.</text>
</comment>
<comment type="caution">
    <text evidence="6">The sequence shown here is derived from an EMBL/GenBank/DDBJ whole genome shotgun (WGS) entry which is preliminary data.</text>
</comment>
<evidence type="ECO:0000313" key="6">
    <source>
        <dbReference type="EMBL" id="EYF05939.1"/>
    </source>
</evidence>
<dbReference type="InterPro" id="IPR018951">
    <property type="entry name" value="Fumarase_C_C"/>
</dbReference>
<dbReference type="OrthoDB" id="9802809at2"/>
<dbReference type="Pfam" id="PF00206">
    <property type="entry name" value="Lyase_1"/>
    <property type="match status" value="1"/>
</dbReference>
<comment type="subcellular location">
    <subcellularLocation>
        <location evidence="3">Cytoplasm</location>
    </subcellularLocation>
</comment>
<feature type="active site" evidence="3">
    <location>
        <position position="317"/>
    </location>
</feature>
<name>A0A017T9M2_9BACT</name>
<dbReference type="PANTHER" id="PTHR11444">
    <property type="entry name" value="ASPARTATEAMMONIA/ARGININOSUCCINATE/ADENYLOSUCCINATE LYASE"/>
    <property type="match status" value="1"/>
</dbReference>
<reference evidence="6 7" key="1">
    <citation type="submission" date="2013-05" db="EMBL/GenBank/DDBJ databases">
        <title>Genome assembly of Chondromyces apiculatus DSM 436.</title>
        <authorList>
            <person name="Sharma G."/>
            <person name="Khatri I."/>
            <person name="Kaur C."/>
            <person name="Mayilraj S."/>
            <person name="Subramanian S."/>
        </authorList>
    </citation>
    <scope>NUCLEOTIDE SEQUENCE [LARGE SCALE GENOMIC DNA]</scope>
    <source>
        <strain evidence="6 7">DSM 436</strain>
    </source>
</reference>
<dbReference type="HAMAP" id="MF_00743">
    <property type="entry name" value="FumaraseC"/>
    <property type="match status" value="1"/>
</dbReference>
<dbReference type="STRING" id="1192034.CAP_2398"/>
<dbReference type="EC" id="4.2.1.2" evidence="3"/>
<dbReference type="CDD" id="cd01362">
    <property type="entry name" value="Fumarase_classII"/>
    <property type="match status" value="1"/>
</dbReference>
<dbReference type="InterPro" id="IPR000362">
    <property type="entry name" value="Fumarate_lyase_fam"/>
</dbReference>
<comment type="subunit">
    <text evidence="3">Homotetramer.</text>
</comment>
<dbReference type="Pfam" id="PF10415">
    <property type="entry name" value="FumaraseC_C"/>
    <property type="match status" value="1"/>
</dbReference>
<dbReference type="NCBIfam" id="TIGR00979">
    <property type="entry name" value="fumC_II"/>
    <property type="match status" value="1"/>
</dbReference>
<feature type="domain" description="Fumarate lyase N-terminal" evidence="4">
    <location>
        <begin position="12"/>
        <end position="341"/>
    </location>
</feature>
<dbReference type="RefSeq" id="WP_044240912.1">
    <property type="nucleotide sequence ID" value="NZ_ASRX01000019.1"/>
</dbReference>
<dbReference type="FunFam" id="1.20.200.10:FF:000001">
    <property type="entry name" value="Fumarate hydratase, mitochondrial"/>
    <property type="match status" value="1"/>
</dbReference>
<evidence type="ECO:0000256" key="1">
    <source>
        <dbReference type="ARBA" id="ARBA00009084"/>
    </source>
</evidence>
<dbReference type="UniPathway" id="UPA00223">
    <property type="reaction ID" value="UER01007"/>
</dbReference>
<dbReference type="AlphaFoldDB" id="A0A017T9M2"/>
<keyword evidence="3" id="KW-0816">Tricarboxylic acid cycle</keyword>
<dbReference type="InterPro" id="IPR020557">
    <property type="entry name" value="Fumarate_lyase_CS"/>
</dbReference>
<comment type="function">
    <text evidence="3">Involved in the TCA cycle. Catalyzes the stereospecific interconversion of fumarate to L-malate.</text>
</comment>
<feature type="active site" description="Proton donor/acceptor" evidence="3">
    <location>
        <position position="187"/>
    </location>
</feature>
<comment type="pathway">
    <text evidence="3">Carbohydrate metabolism; tricarboxylic acid cycle; (S)-malate from fumarate: step 1/1.</text>
</comment>
<dbReference type="InterPro" id="IPR008948">
    <property type="entry name" value="L-Aspartase-like"/>
</dbReference>
<keyword evidence="2 3" id="KW-0456">Lyase</keyword>